<dbReference type="SMART" id="SM00388">
    <property type="entry name" value="HisKA"/>
    <property type="match status" value="1"/>
</dbReference>
<dbReference type="EC" id="2.7.13.3" evidence="2"/>
<feature type="region of interest" description="Disordered" evidence="6">
    <location>
        <begin position="117"/>
        <end position="137"/>
    </location>
</feature>
<dbReference type="InterPro" id="IPR000014">
    <property type="entry name" value="PAS"/>
</dbReference>
<dbReference type="PANTHER" id="PTHR43047">
    <property type="entry name" value="TWO-COMPONENT HISTIDINE PROTEIN KINASE"/>
    <property type="match status" value="1"/>
</dbReference>
<dbReference type="SMART" id="SM00387">
    <property type="entry name" value="HATPase_c"/>
    <property type="match status" value="1"/>
</dbReference>
<evidence type="ECO:0000259" key="7">
    <source>
        <dbReference type="PROSITE" id="PS50109"/>
    </source>
</evidence>
<feature type="region of interest" description="Disordered" evidence="6">
    <location>
        <begin position="376"/>
        <end position="399"/>
    </location>
</feature>
<dbReference type="EMBL" id="BMGG01000009">
    <property type="protein sequence ID" value="GGC83778.1"/>
    <property type="molecule type" value="Genomic_DNA"/>
</dbReference>
<feature type="compositionally biased region" description="Pro residues" evidence="6">
    <location>
        <begin position="347"/>
        <end position="356"/>
    </location>
</feature>
<feature type="domain" description="Histidine kinase" evidence="7">
    <location>
        <begin position="704"/>
        <end position="923"/>
    </location>
</feature>
<dbReference type="InterPro" id="IPR035965">
    <property type="entry name" value="PAS-like_dom_sf"/>
</dbReference>
<dbReference type="Pfam" id="PF00512">
    <property type="entry name" value="HisKA"/>
    <property type="match status" value="1"/>
</dbReference>
<evidence type="ECO:0000313" key="10">
    <source>
        <dbReference type="Proteomes" id="UP000637002"/>
    </source>
</evidence>
<reference evidence="9" key="1">
    <citation type="journal article" date="2014" name="Int. J. Syst. Evol. Microbiol.">
        <title>Complete genome sequence of Corynebacterium casei LMG S-19264T (=DSM 44701T), isolated from a smear-ripened cheese.</title>
        <authorList>
            <consortium name="US DOE Joint Genome Institute (JGI-PGF)"/>
            <person name="Walter F."/>
            <person name="Albersmeier A."/>
            <person name="Kalinowski J."/>
            <person name="Ruckert C."/>
        </authorList>
    </citation>
    <scope>NUCLEOTIDE SEQUENCE</scope>
    <source>
        <strain evidence="9">CGMCC 1.12919</strain>
    </source>
</reference>
<dbReference type="InterPro" id="IPR003594">
    <property type="entry name" value="HATPase_dom"/>
</dbReference>
<dbReference type="GO" id="GO:0005886">
    <property type="term" value="C:plasma membrane"/>
    <property type="evidence" value="ECO:0007669"/>
    <property type="project" value="TreeGrafter"/>
</dbReference>
<dbReference type="InterPro" id="IPR005467">
    <property type="entry name" value="His_kinase_dom"/>
</dbReference>
<feature type="region of interest" description="Disordered" evidence="6">
    <location>
        <begin position="309"/>
        <end position="364"/>
    </location>
</feature>
<dbReference type="NCBIfam" id="TIGR00229">
    <property type="entry name" value="sensory_box"/>
    <property type="match status" value="1"/>
</dbReference>
<evidence type="ECO:0000256" key="1">
    <source>
        <dbReference type="ARBA" id="ARBA00000085"/>
    </source>
</evidence>
<keyword evidence="5" id="KW-0418">Kinase</keyword>
<name>A0A916XLB8_9HYPH</name>
<dbReference type="PROSITE" id="PS50109">
    <property type="entry name" value="HIS_KIN"/>
    <property type="match status" value="1"/>
</dbReference>
<evidence type="ECO:0000256" key="5">
    <source>
        <dbReference type="ARBA" id="ARBA00022777"/>
    </source>
</evidence>
<sequence>MADTYGREALASLLAPSISGSEVTEASTCALWAADGALLWSSTRGRGLAERLSASSRQRLRQFATTLRPGAVRVERLRFDGASGPVLLACTNRHVQLARGGTGILVEAAASVPASWSKGRPWQSQEAQPPAAPPHRTPIERLRELAGVRPTMRFLWRTNEAGVFVSVSPELEQAVGEASAIVGRTWADLGDAVVDDGAVAAALAGRETWSGRTVRWRVGATTTAVAVELAGVPLAGTSGEIAGQRGFGLIRLGDEAEIAWPSTAPAPQRDSSPGGREAHLYGPPPQVPPARALAGVLDDHAGSRVVPFRPAAPTAVRPDGAPHEAEQRPPGPQPASSIAPSPGARSPSPPARPPARPALSAGDRQALREIARALGARLDEEGPAAPAGADAAAGGRDAPPRIAEQAPRIEQAPAVPDPAPPLPASVAAAAPGTAVKAPPLDAGRAALDRIPLAVMVNRGERVLYANRAFLALARYPGVSAIGEAGLDQVFGGPVMSTSRSARLTLTTADGLRVPVDAEIANLDWQGEPATLISAQPVTAEPADPRVATLRAQLVEQERRAAELTSILDTATDGVILLDASGRILSLNRAAQALFGYDQADVAGESLGFLLAPESHSIALDYLDGLRSSSMASVLNDGREVTGRVRQGGRSPLFMTLGRVGDAAESKFCAVVRDLTAWKKAEGELLESKRFAEKASAQKSDFLAKMSHEIRTPLNAMIGFAEVMLEERFGAIGNERYREYVRGIHESGGHVISLVNDLLDLAKVEAGKLELDFTRVHLNALVTSCVAIMQQQANRERVVLRTSLASRLPAIVADERSLRQVVLNVLANALKFTDAGGQVIISTTQSEIGEVILRVRDTGIGMSQDEVAVALQPFRQLATTRRSGGTGLGLPLTKALTEANRGALAITSAKDEGTLVEIVMPATRVLAE</sequence>
<dbReference type="InterPro" id="IPR036097">
    <property type="entry name" value="HisK_dim/P_sf"/>
</dbReference>
<dbReference type="PANTHER" id="PTHR43047:SF72">
    <property type="entry name" value="OSMOSENSING HISTIDINE PROTEIN KINASE SLN1"/>
    <property type="match status" value="1"/>
</dbReference>
<evidence type="ECO:0000256" key="6">
    <source>
        <dbReference type="SAM" id="MobiDB-lite"/>
    </source>
</evidence>
<dbReference type="InterPro" id="IPR013767">
    <property type="entry name" value="PAS_fold"/>
</dbReference>
<evidence type="ECO:0000256" key="2">
    <source>
        <dbReference type="ARBA" id="ARBA00012438"/>
    </source>
</evidence>
<dbReference type="Pfam" id="PF02518">
    <property type="entry name" value="HATPase_c"/>
    <property type="match status" value="1"/>
</dbReference>
<organism evidence="9 10">
    <name type="scientific">Chelatococcus reniformis</name>
    <dbReference type="NCBI Taxonomy" id="1494448"/>
    <lineage>
        <taxon>Bacteria</taxon>
        <taxon>Pseudomonadati</taxon>
        <taxon>Pseudomonadota</taxon>
        <taxon>Alphaproteobacteria</taxon>
        <taxon>Hyphomicrobiales</taxon>
        <taxon>Chelatococcaceae</taxon>
        <taxon>Chelatococcus</taxon>
    </lineage>
</organism>
<evidence type="ECO:0000256" key="3">
    <source>
        <dbReference type="ARBA" id="ARBA00022553"/>
    </source>
</evidence>
<dbReference type="InterPro" id="IPR004358">
    <property type="entry name" value="Sig_transdc_His_kin-like_C"/>
</dbReference>
<dbReference type="GO" id="GO:0006355">
    <property type="term" value="P:regulation of DNA-templated transcription"/>
    <property type="evidence" value="ECO:0007669"/>
    <property type="project" value="InterPro"/>
</dbReference>
<gene>
    <name evidence="9" type="ORF">GCM10010994_47100</name>
</gene>
<dbReference type="GO" id="GO:0000155">
    <property type="term" value="F:phosphorelay sensor kinase activity"/>
    <property type="evidence" value="ECO:0007669"/>
    <property type="project" value="InterPro"/>
</dbReference>
<dbReference type="Gene3D" id="3.30.450.20">
    <property type="entry name" value="PAS domain"/>
    <property type="match status" value="1"/>
</dbReference>
<dbReference type="Pfam" id="PF13188">
    <property type="entry name" value="PAS_8"/>
    <property type="match status" value="1"/>
</dbReference>
<dbReference type="GO" id="GO:0009927">
    <property type="term" value="F:histidine phosphotransfer kinase activity"/>
    <property type="evidence" value="ECO:0007669"/>
    <property type="project" value="TreeGrafter"/>
</dbReference>
<dbReference type="InterPro" id="IPR036890">
    <property type="entry name" value="HATPase_C_sf"/>
</dbReference>
<dbReference type="SUPFAM" id="SSF47384">
    <property type="entry name" value="Homodimeric domain of signal transducing histidine kinase"/>
    <property type="match status" value="1"/>
</dbReference>
<dbReference type="CDD" id="cd00082">
    <property type="entry name" value="HisKA"/>
    <property type="match status" value="1"/>
</dbReference>
<dbReference type="SUPFAM" id="SSF55785">
    <property type="entry name" value="PYP-like sensor domain (PAS domain)"/>
    <property type="match status" value="1"/>
</dbReference>
<dbReference type="PRINTS" id="PR00344">
    <property type="entry name" value="BCTRLSENSOR"/>
</dbReference>
<dbReference type="Pfam" id="PF00989">
    <property type="entry name" value="PAS"/>
    <property type="match status" value="1"/>
</dbReference>
<comment type="catalytic activity">
    <reaction evidence="1">
        <text>ATP + protein L-histidine = ADP + protein N-phospho-L-histidine.</text>
        <dbReference type="EC" id="2.7.13.3"/>
    </reaction>
</comment>
<evidence type="ECO:0000313" key="9">
    <source>
        <dbReference type="EMBL" id="GGC83778.1"/>
    </source>
</evidence>
<feature type="compositionally biased region" description="Low complexity" evidence="6">
    <location>
        <begin position="383"/>
        <end position="399"/>
    </location>
</feature>
<feature type="domain" description="PAS" evidence="8">
    <location>
        <begin position="559"/>
        <end position="629"/>
    </location>
</feature>
<accession>A0A916XLB8</accession>
<proteinExistence type="predicted"/>
<dbReference type="PROSITE" id="PS50112">
    <property type="entry name" value="PAS"/>
    <property type="match status" value="1"/>
</dbReference>
<keyword evidence="10" id="KW-1185">Reference proteome</keyword>
<dbReference type="SUPFAM" id="SSF55874">
    <property type="entry name" value="ATPase domain of HSP90 chaperone/DNA topoisomerase II/histidine kinase"/>
    <property type="match status" value="1"/>
</dbReference>
<dbReference type="Gene3D" id="1.10.287.130">
    <property type="match status" value="1"/>
</dbReference>
<feature type="region of interest" description="Disordered" evidence="6">
    <location>
        <begin position="262"/>
        <end position="291"/>
    </location>
</feature>
<dbReference type="InterPro" id="IPR003661">
    <property type="entry name" value="HisK_dim/P_dom"/>
</dbReference>
<evidence type="ECO:0000259" key="8">
    <source>
        <dbReference type="PROSITE" id="PS50112"/>
    </source>
</evidence>
<dbReference type="AlphaFoldDB" id="A0A916XLB8"/>
<dbReference type="Proteomes" id="UP000637002">
    <property type="component" value="Unassembled WGS sequence"/>
</dbReference>
<reference evidence="9" key="2">
    <citation type="submission" date="2020-09" db="EMBL/GenBank/DDBJ databases">
        <authorList>
            <person name="Sun Q."/>
            <person name="Zhou Y."/>
        </authorList>
    </citation>
    <scope>NUCLEOTIDE SEQUENCE</scope>
    <source>
        <strain evidence="9">CGMCC 1.12919</strain>
    </source>
</reference>
<feature type="compositionally biased region" description="Low complexity" evidence="6">
    <location>
        <begin position="334"/>
        <end position="346"/>
    </location>
</feature>
<dbReference type="CDD" id="cd00130">
    <property type="entry name" value="PAS"/>
    <property type="match status" value="1"/>
</dbReference>
<keyword evidence="3" id="KW-0597">Phosphoprotein</keyword>
<protein>
    <recommendedName>
        <fullName evidence="2">histidine kinase</fullName>
        <ecNumber evidence="2">2.7.13.3</ecNumber>
    </recommendedName>
</protein>
<comment type="caution">
    <text evidence="9">The sequence shown here is derived from an EMBL/GenBank/DDBJ whole genome shotgun (WGS) entry which is preliminary data.</text>
</comment>
<evidence type="ECO:0000256" key="4">
    <source>
        <dbReference type="ARBA" id="ARBA00022679"/>
    </source>
</evidence>
<dbReference type="SMART" id="SM00091">
    <property type="entry name" value="PAS"/>
    <property type="match status" value="2"/>
</dbReference>
<dbReference type="Gene3D" id="3.30.565.10">
    <property type="entry name" value="Histidine kinase-like ATPase, C-terminal domain"/>
    <property type="match status" value="1"/>
</dbReference>
<keyword evidence="4" id="KW-0808">Transferase</keyword>